<reference evidence="1" key="1">
    <citation type="submission" date="2021-08" db="EMBL/GenBank/DDBJ databases">
        <title>WGS assembly of Ceratopteris richardii.</title>
        <authorList>
            <person name="Marchant D.B."/>
            <person name="Chen G."/>
            <person name="Jenkins J."/>
            <person name="Shu S."/>
            <person name="Leebens-Mack J."/>
            <person name="Grimwood J."/>
            <person name="Schmutz J."/>
            <person name="Soltis P."/>
            <person name="Soltis D."/>
            <person name="Chen Z.-H."/>
        </authorList>
    </citation>
    <scope>NUCLEOTIDE SEQUENCE</scope>
    <source>
        <strain evidence="1">Whitten #5841</strain>
        <tissue evidence="1">Leaf</tissue>
    </source>
</reference>
<protein>
    <submittedName>
        <fullName evidence="1">Uncharacterized protein</fullName>
    </submittedName>
</protein>
<accession>A0A8T2TNS5</accession>
<evidence type="ECO:0000313" key="2">
    <source>
        <dbReference type="Proteomes" id="UP000825935"/>
    </source>
</evidence>
<keyword evidence="2" id="KW-1185">Reference proteome</keyword>
<evidence type="ECO:0000313" key="1">
    <source>
        <dbReference type="EMBL" id="KAH7422229.1"/>
    </source>
</evidence>
<organism evidence="1 2">
    <name type="scientific">Ceratopteris richardii</name>
    <name type="common">Triangle waterfern</name>
    <dbReference type="NCBI Taxonomy" id="49495"/>
    <lineage>
        <taxon>Eukaryota</taxon>
        <taxon>Viridiplantae</taxon>
        <taxon>Streptophyta</taxon>
        <taxon>Embryophyta</taxon>
        <taxon>Tracheophyta</taxon>
        <taxon>Polypodiopsida</taxon>
        <taxon>Polypodiidae</taxon>
        <taxon>Polypodiales</taxon>
        <taxon>Pteridineae</taxon>
        <taxon>Pteridaceae</taxon>
        <taxon>Parkerioideae</taxon>
        <taxon>Ceratopteris</taxon>
    </lineage>
</organism>
<name>A0A8T2TNS5_CERRI</name>
<sequence>MKENEACCKTTKDAWDTFTTVMQEMSLVAKQQRTLGIYLQVYT</sequence>
<proteinExistence type="predicted"/>
<dbReference type="Proteomes" id="UP000825935">
    <property type="component" value="Chromosome 13"/>
</dbReference>
<comment type="caution">
    <text evidence="1">The sequence shown here is derived from an EMBL/GenBank/DDBJ whole genome shotgun (WGS) entry which is preliminary data.</text>
</comment>
<dbReference type="AlphaFoldDB" id="A0A8T2TNS5"/>
<gene>
    <name evidence="1" type="ORF">KP509_13G098200</name>
</gene>
<dbReference type="EMBL" id="CM035418">
    <property type="protein sequence ID" value="KAH7422229.1"/>
    <property type="molecule type" value="Genomic_DNA"/>
</dbReference>